<evidence type="ECO:0000259" key="7">
    <source>
        <dbReference type="Pfam" id="PF01709"/>
    </source>
</evidence>
<keyword evidence="2 6" id="KW-0963">Cytoplasm</keyword>
<dbReference type="GO" id="GO:0006355">
    <property type="term" value="P:regulation of DNA-templated transcription"/>
    <property type="evidence" value="ECO:0007669"/>
    <property type="project" value="UniProtKB-UniRule"/>
</dbReference>
<dbReference type="NCBIfam" id="TIGR01033">
    <property type="entry name" value="YebC/PmpR family DNA-binding transcriptional regulator"/>
    <property type="match status" value="1"/>
</dbReference>
<gene>
    <name evidence="9" type="ORF">BKH29_09475</name>
</gene>
<evidence type="ECO:0000313" key="9">
    <source>
        <dbReference type="EMBL" id="OLO43750.1"/>
    </source>
</evidence>
<evidence type="ECO:0000256" key="1">
    <source>
        <dbReference type="ARBA" id="ARBA00008724"/>
    </source>
</evidence>
<evidence type="ECO:0000256" key="6">
    <source>
        <dbReference type="HAMAP-Rule" id="MF_00693"/>
    </source>
</evidence>
<dbReference type="HAMAP" id="MF_00693">
    <property type="entry name" value="Transcrip_reg_TACO1"/>
    <property type="match status" value="1"/>
</dbReference>
<dbReference type="PANTHER" id="PTHR12532">
    <property type="entry name" value="TRANSLATIONAL ACTIVATOR OF CYTOCHROME C OXIDASE 1"/>
    <property type="match status" value="1"/>
</dbReference>
<dbReference type="InterPro" id="IPR026564">
    <property type="entry name" value="Transcrip_reg_TACO1-like_dom3"/>
</dbReference>
<evidence type="ECO:0000256" key="4">
    <source>
        <dbReference type="ARBA" id="ARBA00023125"/>
    </source>
</evidence>
<dbReference type="InterPro" id="IPR002876">
    <property type="entry name" value="Transcrip_reg_TACO1-like"/>
</dbReference>
<evidence type="ECO:0000313" key="10">
    <source>
        <dbReference type="Proteomes" id="UP000186857"/>
    </source>
</evidence>
<dbReference type="Gene3D" id="1.10.10.200">
    <property type="match status" value="1"/>
</dbReference>
<dbReference type="GO" id="GO:0005829">
    <property type="term" value="C:cytosol"/>
    <property type="evidence" value="ECO:0007669"/>
    <property type="project" value="TreeGrafter"/>
</dbReference>
<dbReference type="InterPro" id="IPR049083">
    <property type="entry name" value="TACO1_YebC_N"/>
</dbReference>
<dbReference type="SUPFAM" id="SSF75625">
    <property type="entry name" value="YebC-like"/>
    <property type="match status" value="1"/>
</dbReference>
<dbReference type="Pfam" id="PF20772">
    <property type="entry name" value="TACO1_YebC_N"/>
    <property type="match status" value="1"/>
</dbReference>
<feature type="domain" description="TACO1/YebC-like second and third" evidence="7">
    <location>
        <begin position="84"/>
        <end position="238"/>
    </location>
</feature>
<evidence type="ECO:0000256" key="2">
    <source>
        <dbReference type="ARBA" id="ARBA00022490"/>
    </source>
</evidence>
<dbReference type="InterPro" id="IPR017856">
    <property type="entry name" value="Integrase-like_N"/>
</dbReference>
<keyword evidence="5 6" id="KW-0804">Transcription</keyword>
<name>A0A1Q8V6R6_9ACTO</name>
<organism evidence="9 10">
    <name type="scientific">Actinomyces oris</name>
    <dbReference type="NCBI Taxonomy" id="544580"/>
    <lineage>
        <taxon>Bacteria</taxon>
        <taxon>Bacillati</taxon>
        <taxon>Actinomycetota</taxon>
        <taxon>Actinomycetes</taxon>
        <taxon>Actinomycetales</taxon>
        <taxon>Actinomycetaceae</taxon>
        <taxon>Actinomyces</taxon>
    </lineage>
</organism>
<dbReference type="GO" id="GO:0003677">
    <property type="term" value="F:DNA binding"/>
    <property type="evidence" value="ECO:0007669"/>
    <property type="project" value="UniProtKB-UniRule"/>
</dbReference>
<protein>
    <recommendedName>
        <fullName evidence="6">Probable transcriptional regulatory protein BKH29_09475</fullName>
    </recommendedName>
</protein>
<proteinExistence type="inferred from homology"/>
<comment type="subcellular location">
    <subcellularLocation>
        <location evidence="6">Cytoplasm</location>
    </subcellularLocation>
</comment>
<dbReference type="PANTHER" id="PTHR12532:SF6">
    <property type="entry name" value="TRANSCRIPTIONAL REGULATORY PROTEIN YEBC-RELATED"/>
    <property type="match status" value="1"/>
</dbReference>
<dbReference type="Pfam" id="PF01709">
    <property type="entry name" value="Transcrip_reg"/>
    <property type="match status" value="1"/>
</dbReference>
<evidence type="ECO:0000259" key="8">
    <source>
        <dbReference type="Pfam" id="PF20772"/>
    </source>
</evidence>
<dbReference type="InterPro" id="IPR029072">
    <property type="entry name" value="YebC-like"/>
</dbReference>
<dbReference type="InterPro" id="IPR048300">
    <property type="entry name" value="TACO1_YebC-like_2nd/3rd_dom"/>
</dbReference>
<keyword evidence="3 6" id="KW-0805">Transcription regulation</keyword>
<accession>A0A1Q8V6R6</accession>
<reference evidence="9 10" key="1">
    <citation type="submission" date="2016-12" db="EMBL/GenBank/DDBJ databases">
        <title>Genomic Comparison of strains in the 'Actinomyces naeslundii' Group.</title>
        <authorList>
            <person name="Mughal S.R."/>
            <person name="Do T."/>
            <person name="Gilbert S.C."/>
            <person name="Witherden E.A."/>
            <person name="Didelot X."/>
            <person name="Beighton D."/>
        </authorList>
    </citation>
    <scope>NUCLEOTIDE SEQUENCE [LARGE SCALE GENOMIC DNA]</scope>
    <source>
        <strain evidence="9 10">CCUG 33920</strain>
    </source>
</reference>
<sequence>MSGHSKWATTKHKKAAIDAKRGKLFARLIKNIEVAARTGGGDPTGNPTLFDAIQKAKKNSVPADNITRAVKRGSGEEAGGADWQTIMYEGYGPGGVAFLVECLTDNRNRAASDVRVAFSRNGGNLADPGSVAYNFTRKGVVEVAKADGVDEDSILMAVLDAGAEEVEDMGESFEIYSEPGDIVAVRTALTEAGMDYDSAEVQFVAGTKVEVDVEGARKVFRLIDALEDSDDVQNVYTSVDLSPEVAAEFAGDED</sequence>
<keyword evidence="4 6" id="KW-0238">DNA-binding</keyword>
<dbReference type="AlphaFoldDB" id="A0A1Q8V6R6"/>
<dbReference type="RefSeq" id="WP_010615315.1">
    <property type="nucleotide sequence ID" value="NZ_CAURQM010000048.1"/>
</dbReference>
<dbReference type="FunFam" id="1.10.10.200:FF:000002">
    <property type="entry name" value="Probable transcriptional regulatory protein CLM62_37755"/>
    <property type="match status" value="1"/>
</dbReference>
<evidence type="ECO:0000256" key="5">
    <source>
        <dbReference type="ARBA" id="ARBA00023163"/>
    </source>
</evidence>
<dbReference type="NCBIfam" id="NF009044">
    <property type="entry name" value="PRK12378.1"/>
    <property type="match status" value="1"/>
</dbReference>
<dbReference type="Gene3D" id="3.30.70.980">
    <property type="match status" value="2"/>
</dbReference>
<comment type="similarity">
    <text evidence="1 6">Belongs to the TACO1 family.</text>
</comment>
<dbReference type="OrthoDB" id="9781053at2"/>
<dbReference type="NCBIfam" id="NF001030">
    <property type="entry name" value="PRK00110.1"/>
    <property type="match status" value="1"/>
</dbReference>
<dbReference type="Proteomes" id="UP000186857">
    <property type="component" value="Unassembled WGS sequence"/>
</dbReference>
<dbReference type="EMBL" id="MSKJ01000022">
    <property type="protein sequence ID" value="OLO43750.1"/>
    <property type="molecule type" value="Genomic_DNA"/>
</dbReference>
<evidence type="ECO:0000256" key="3">
    <source>
        <dbReference type="ARBA" id="ARBA00023015"/>
    </source>
</evidence>
<comment type="caution">
    <text evidence="9">The sequence shown here is derived from an EMBL/GenBank/DDBJ whole genome shotgun (WGS) entry which is preliminary data.</text>
</comment>
<feature type="domain" description="TACO1/YebC-like N-terminal" evidence="8">
    <location>
        <begin position="5"/>
        <end position="76"/>
    </location>
</feature>